<dbReference type="InterPro" id="IPR010879">
    <property type="entry name" value="DUF1508"/>
</dbReference>
<evidence type="ECO:0000313" key="3">
    <source>
        <dbReference type="Proteomes" id="UP001597124"/>
    </source>
</evidence>
<protein>
    <submittedName>
        <fullName evidence="2">YegP family protein</fullName>
    </submittedName>
</protein>
<evidence type="ECO:0000313" key="2">
    <source>
        <dbReference type="EMBL" id="MFD0849171.1"/>
    </source>
</evidence>
<dbReference type="SUPFAM" id="SSF160113">
    <property type="entry name" value="YegP-like"/>
    <property type="match status" value="1"/>
</dbReference>
<feature type="domain" description="DUF1508" evidence="1">
    <location>
        <begin position="61"/>
        <end position="105"/>
    </location>
</feature>
<dbReference type="Proteomes" id="UP001597124">
    <property type="component" value="Unassembled WGS sequence"/>
</dbReference>
<dbReference type="EMBL" id="JBHTIK010000008">
    <property type="protein sequence ID" value="MFD0849171.1"/>
    <property type="molecule type" value="Genomic_DNA"/>
</dbReference>
<dbReference type="InterPro" id="IPR036913">
    <property type="entry name" value="YegP-like_sf"/>
</dbReference>
<name>A0ABW3C3V6_SPHXN</name>
<accession>A0ABW3C3V6</accession>
<sequence length="110" mass="12265">MLSIVKRETYSLSSFAGGEPAPEEIGDTGYSELRLNLTPVCYFEIYCGEEKRLTSTIHCGGDWRWRFCAPNGTIMARASGYRSEVECRAAIDMLRSRAAGAKIRDALQYA</sequence>
<keyword evidence="3" id="KW-1185">Reference proteome</keyword>
<organism evidence="2 3">
    <name type="scientific">Sphingosinicella xenopeptidilytica</name>
    <dbReference type="NCBI Taxonomy" id="364098"/>
    <lineage>
        <taxon>Bacteria</taxon>
        <taxon>Pseudomonadati</taxon>
        <taxon>Pseudomonadota</taxon>
        <taxon>Alphaproteobacteria</taxon>
        <taxon>Sphingomonadales</taxon>
        <taxon>Sphingosinicellaceae</taxon>
        <taxon>Sphingosinicella</taxon>
    </lineage>
</organism>
<reference evidence="3" key="1">
    <citation type="journal article" date="2019" name="Int. J. Syst. Evol. Microbiol.">
        <title>The Global Catalogue of Microorganisms (GCM) 10K type strain sequencing project: providing services to taxonomists for standard genome sequencing and annotation.</title>
        <authorList>
            <consortium name="The Broad Institute Genomics Platform"/>
            <consortium name="The Broad Institute Genome Sequencing Center for Infectious Disease"/>
            <person name="Wu L."/>
            <person name="Ma J."/>
        </authorList>
    </citation>
    <scope>NUCLEOTIDE SEQUENCE [LARGE SCALE GENOMIC DNA]</scope>
    <source>
        <strain evidence="3">CCUG 52537</strain>
    </source>
</reference>
<comment type="caution">
    <text evidence="2">The sequence shown here is derived from an EMBL/GenBank/DDBJ whole genome shotgun (WGS) entry which is preliminary data.</text>
</comment>
<dbReference type="RefSeq" id="WP_381491305.1">
    <property type="nucleotide sequence ID" value="NZ_JBHTIK010000008.1"/>
</dbReference>
<evidence type="ECO:0000259" key="1">
    <source>
        <dbReference type="Pfam" id="PF07411"/>
    </source>
</evidence>
<dbReference type="Pfam" id="PF07411">
    <property type="entry name" value="DUF1508"/>
    <property type="match status" value="1"/>
</dbReference>
<proteinExistence type="predicted"/>
<dbReference type="Gene3D" id="3.30.160.160">
    <property type="entry name" value="YegP-like"/>
    <property type="match status" value="1"/>
</dbReference>
<gene>
    <name evidence="2" type="ORF">ACFQ00_12610</name>
</gene>